<gene>
    <name evidence="1" type="ORF">AAFF_G00404060</name>
</gene>
<protein>
    <submittedName>
        <fullName evidence="1">Uncharacterized protein</fullName>
    </submittedName>
</protein>
<organism evidence="1 2">
    <name type="scientific">Aldrovandia affinis</name>
    <dbReference type="NCBI Taxonomy" id="143900"/>
    <lineage>
        <taxon>Eukaryota</taxon>
        <taxon>Metazoa</taxon>
        <taxon>Chordata</taxon>
        <taxon>Craniata</taxon>
        <taxon>Vertebrata</taxon>
        <taxon>Euteleostomi</taxon>
        <taxon>Actinopterygii</taxon>
        <taxon>Neopterygii</taxon>
        <taxon>Teleostei</taxon>
        <taxon>Notacanthiformes</taxon>
        <taxon>Halosauridae</taxon>
        <taxon>Aldrovandia</taxon>
    </lineage>
</organism>
<sequence length="89" mass="9302">MLPNVSTPPVIGQRGDRAGALRACGRTGVAGDESRADGTAPVGLWEWGALAFVPRAAEMRRLLRGDPRRFLCDREGGAVRNGGSLLSAG</sequence>
<accession>A0AAD7T7J8</accession>
<keyword evidence="2" id="KW-1185">Reference proteome</keyword>
<comment type="caution">
    <text evidence="1">The sequence shown here is derived from an EMBL/GenBank/DDBJ whole genome shotgun (WGS) entry which is preliminary data.</text>
</comment>
<dbReference type="Proteomes" id="UP001221898">
    <property type="component" value="Unassembled WGS sequence"/>
</dbReference>
<evidence type="ECO:0000313" key="2">
    <source>
        <dbReference type="Proteomes" id="UP001221898"/>
    </source>
</evidence>
<name>A0AAD7T7J8_9TELE</name>
<proteinExistence type="predicted"/>
<dbReference type="EMBL" id="JAINUG010000008">
    <property type="protein sequence ID" value="KAJ8415849.1"/>
    <property type="molecule type" value="Genomic_DNA"/>
</dbReference>
<dbReference type="AlphaFoldDB" id="A0AAD7T7J8"/>
<reference evidence="1" key="1">
    <citation type="journal article" date="2023" name="Science">
        <title>Genome structures resolve the early diversification of teleost fishes.</title>
        <authorList>
            <person name="Parey E."/>
            <person name="Louis A."/>
            <person name="Montfort J."/>
            <person name="Bouchez O."/>
            <person name="Roques C."/>
            <person name="Iampietro C."/>
            <person name="Lluch J."/>
            <person name="Castinel A."/>
            <person name="Donnadieu C."/>
            <person name="Desvignes T."/>
            <person name="Floi Bucao C."/>
            <person name="Jouanno E."/>
            <person name="Wen M."/>
            <person name="Mejri S."/>
            <person name="Dirks R."/>
            <person name="Jansen H."/>
            <person name="Henkel C."/>
            <person name="Chen W.J."/>
            <person name="Zahm M."/>
            <person name="Cabau C."/>
            <person name="Klopp C."/>
            <person name="Thompson A.W."/>
            <person name="Robinson-Rechavi M."/>
            <person name="Braasch I."/>
            <person name="Lecointre G."/>
            <person name="Bobe J."/>
            <person name="Postlethwait J.H."/>
            <person name="Berthelot C."/>
            <person name="Roest Crollius H."/>
            <person name="Guiguen Y."/>
        </authorList>
    </citation>
    <scope>NUCLEOTIDE SEQUENCE</scope>
    <source>
        <strain evidence="1">NC1722</strain>
    </source>
</reference>
<evidence type="ECO:0000313" key="1">
    <source>
        <dbReference type="EMBL" id="KAJ8415849.1"/>
    </source>
</evidence>